<feature type="region of interest" description="Disordered" evidence="1">
    <location>
        <begin position="1"/>
        <end position="38"/>
    </location>
</feature>
<dbReference type="EMBL" id="CM000145">
    <property type="protein sequence ID" value="EEE67940.1"/>
    <property type="molecule type" value="Genomic_DNA"/>
</dbReference>
<feature type="region of interest" description="Disordered" evidence="1">
    <location>
        <begin position="67"/>
        <end position="114"/>
    </location>
</feature>
<dbReference type="AlphaFoldDB" id="B9FYS3"/>
<proteinExistence type="predicted"/>
<organism evidence="2">
    <name type="scientific">Oryza sativa subsp. japonica</name>
    <name type="common">Rice</name>
    <dbReference type="NCBI Taxonomy" id="39947"/>
    <lineage>
        <taxon>Eukaryota</taxon>
        <taxon>Viridiplantae</taxon>
        <taxon>Streptophyta</taxon>
        <taxon>Embryophyta</taxon>
        <taxon>Tracheophyta</taxon>
        <taxon>Spermatophyta</taxon>
        <taxon>Magnoliopsida</taxon>
        <taxon>Liliopsida</taxon>
        <taxon>Poales</taxon>
        <taxon>Poaceae</taxon>
        <taxon>BOP clade</taxon>
        <taxon>Oryzoideae</taxon>
        <taxon>Oryzeae</taxon>
        <taxon>Oryzinae</taxon>
        <taxon>Oryza</taxon>
        <taxon>Oryza sativa</taxon>
    </lineage>
</organism>
<accession>B9FYS3</accession>
<protein>
    <submittedName>
        <fullName evidence="2">Uncharacterized protein</fullName>
    </submittedName>
</protein>
<reference evidence="2" key="2">
    <citation type="submission" date="2008-12" db="EMBL/GenBank/DDBJ databases">
        <title>Improved gene annotation of the rice (Oryza sativa) genomes.</title>
        <authorList>
            <person name="Wang J."/>
            <person name="Li R."/>
            <person name="Fan W."/>
            <person name="Huang Q."/>
            <person name="Zhang J."/>
            <person name="Zhou Y."/>
            <person name="Hu Y."/>
            <person name="Zi S."/>
            <person name="Li J."/>
            <person name="Ni P."/>
            <person name="Zheng H."/>
            <person name="Zhang Y."/>
            <person name="Zhao M."/>
            <person name="Hao Q."/>
            <person name="McDermott J."/>
            <person name="Samudrala R."/>
            <person name="Kristiansen K."/>
            <person name="Wong G.K.-S."/>
        </authorList>
    </citation>
    <scope>NUCLEOTIDE SEQUENCE</scope>
</reference>
<feature type="compositionally biased region" description="Acidic residues" evidence="1">
    <location>
        <begin position="86"/>
        <end position="97"/>
    </location>
</feature>
<dbReference type="Proteomes" id="UP000007752">
    <property type="component" value="Chromosome 8"/>
</dbReference>
<gene>
    <name evidence="2" type="ORF">OsJ_25828</name>
</gene>
<sequence length="114" mass="12623">MAASSHYALLHHHLPNPLHPRHLSSSSSPSPPPPLHLHLHLHRHRLALSTARFFRLAERRASAGPLVFETEEERSGWSGAEAAESNYDDEEDEEEEQGWAGGNARGVARGEPRG</sequence>
<name>B9FYS3_ORYSJ</name>
<evidence type="ECO:0000256" key="1">
    <source>
        <dbReference type="SAM" id="MobiDB-lite"/>
    </source>
</evidence>
<reference evidence="2" key="1">
    <citation type="journal article" date="2005" name="PLoS Biol.">
        <title>The genomes of Oryza sativa: a history of duplications.</title>
        <authorList>
            <person name="Yu J."/>
            <person name="Wang J."/>
            <person name="Lin W."/>
            <person name="Li S."/>
            <person name="Li H."/>
            <person name="Zhou J."/>
            <person name="Ni P."/>
            <person name="Dong W."/>
            <person name="Hu S."/>
            <person name="Zeng C."/>
            <person name="Zhang J."/>
            <person name="Zhang Y."/>
            <person name="Li R."/>
            <person name="Xu Z."/>
            <person name="Li S."/>
            <person name="Li X."/>
            <person name="Zheng H."/>
            <person name="Cong L."/>
            <person name="Lin L."/>
            <person name="Yin J."/>
            <person name="Geng J."/>
            <person name="Li G."/>
            <person name="Shi J."/>
            <person name="Liu J."/>
            <person name="Lv H."/>
            <person name="Li J."/>
            <person name="Wang J."/>
            <person name="Deng Y."/>
            <person name="Ran L."/>
            <person name="Shi X."/>
            <person name="Wang X."/>
            <person name="Wu Q."/>
            <person name="Li C."/>
            <person name="Ren X."/>
            <person name="Wang J."/>
            <person name="Wang X."/>
            <person name="Li D."/>
            <person name="Liu D."/>
            <person name="Zhang X."/>
            <person name="Ji Z."/>
            <person name="Zhao W."/>
            <person name="Sun Y."/>
            <person name="Zhang Z."/>
            <person name="Bao J."/>
            <person name="Han Y."/>
            <person name="Dong L."/>
            <person name="Ji J."/>
            <person name="Chen P."/>
            <person name="Wu S."/>
            <person name="Liu J."/>
            <person name="Xiao Y."/>
            <person name="Bu D."/>
            <person name="Tan J."/>
            <person name="Yang L."/>
            <person name="Ye C."/>
            <person name="Zhang J."/>
            <person name="Xu J."/>
            <person name="Zhou Y."/>
            <person name="Yu Y."/>
            <person name="Zhang B."/>
            <person name="Zhuang S."/>
            <person name="Wei H."/>
            <person name="Liu B."/>
            <person name="Lei M."/>
            <person name="Yu H."/>
            <person name="Li Y."/>
            <person name="Xu H."/>
            <person name="Wei S."/>
            <person name="He X."/>
            <person name="Fang L."/>
            <person name="Zhang Z."/>
            <person name="Zhang Y."/>
            <person name="Huang X."/>
            <person name="Su Z."/>
            <person name="Tong W."/>
            <person name="Li J."/>
            <person name="Tong Z."/>
            <person name="Li S."/>
            <person name="Ye J."/>
            <person name="Wang L."/>
            <person name="Fang L."/>
            <person name="Lei T."/>
            <person name="Chen C."/>
            <person name="Chen H."/>
            <person name="Xu Z."/>
            <person name="Li H."/>
            <person name="Huang H."/>
            <person name="Zhang F."/>
            <person name="Xu H."/>
            <person name="Li N."/>
            <person name="Zhao C."/>
            <person name="Li S."/>
            <person name="Dong L."/>
            <person name="Huang Y."/>
            <person name="Li L."/>
            <person name="Xi Y."/>
            <person name="Qi Q."/>
            <person name="Li W."/>
            <person name="Zhang B."/>
            <person name="Hu W."/>
            <person name="Zhang Y."/>
            <person name="Tian X."/>
            <person name="Jiao Y."/>
            <person name="Liang X."/>
            <person name="Jin J."/>
            <person name="Gao L."/>
            <person name="Zheng W."/>
            <person name="Hao B."/>
            <person name="Liu S."/>
            <person name="Wang W."/>
            <person name="Yuan L."/>
            <person name="Cao M."/>
            <person name="McDermott J."/>
            <person name="Samudrala R."/>
            <person name="Wang J."/>
            <person name="Wong G.K."/>
            <person name="Yang H."/>
        </authorList>
    </citation>
    <scope>NUCLEOTIDE SEQUENCE [LARGE SCALE GENOMIC DNA]</scope>
</reference>
<evidence type="ECO:0000313" key="2">
    <source>
        <dbReference type="EMBL" id="EEE67940.1"/>
    </source>
</evidence>
<feature type="compositionally biased region" description="Basic residues" evidence="1">
    <location>
        <begin position="9"/>
        <end position="22"/>
    </location>
</feature>